<dbReference type="InterPro" id="IPR006342">
    <property type="entry name" value="FkbM_mtfrase"/>
</dbReference>
<dbReference type="EMBL" id="SHLI01000001">
    <property type="protein sequence ID" value="RZU98588.1"/>
    <property type="molecule type" value="Genomic_DNA"/>
</dbReference>
<name>A0A4Q8CZX3_9GAMM</name>
<dbReference type="Gene3D" id="3.40.50.150">
    <property type="entry name" value="Vaccinia Virus protein VP39"/>
    <property type="match status" value="1"/>
</dbReference>
<organism evidence="2 3">
    <name type="scientific">Spiribacter vilamensis</name>
    <dbReference type="NCBI Taxonomy" id="531306"/>
    <lineage>
        <taxon>Bacteria</taxon>
        <taxon>Pseudomonadati</taxon>
        <taxon>Pseudomonadota</taxon>
        <taxon>Gammaproteobacteria</taxon>
        <taxon>Chromatiales</taxon>
        <taxon>Ectothiorhodospiraceae</taxon>
        <taxon>Spiribacter</taxon>
    </lineage>
</organism>
<dbReference type="GO" id="GO:0032259">
    <property type="term" value="P:methylation"/>
    <property type="evidence" value="ECO:0007669"/>
    <property type="project" value="UniProtKB-KW"/>
</dbReference>
<dbReference type="OrthoDB" id="4104638at2"/>
<proteinExistence type="predicted"/>
<dbReference type="AlphaFoldDB" id="A0A4Q8CZX3"/>
<comment type="caution">
    <text evidence="2">The sequence shown here is derived from an EMBL/GenBank/DDBJ whole genome shotgun (WGS) entry which is preliminary data.</text>
</comment>
<protein>
    <submittedName>
        <fullName evidence="2">FkbM family methyltransferase</fullName>
    </submittedName>
</protein>
<evidence type="ECO:0000259" key="1">
    <source>
        <dbReference type="Pfam" id="PF05050"/>
    </source>
</evidence>
<dbReference type="InterPro" id="IPR052514">
    <property type="entry name" value="SAM-dependent_MTase"/>
</dbReference>
<feature type="domain" description="Methyltransferase FkbM" evidence="1">
    <location>
        <begin position="41"/>
        <end position="176"/>
    </location>
</feature>
<evidence type="ECO:0000313" key="2">
    <source>
        <dbReference type="EMBL" id="RZU98588.1"/>
    </source>
</evidence>
<dbReference type="RefSeq" id="WP_130502881.1">
    <property type="nucleotide sequence ID" value="NZ_SHLI01000001.1"/>
</dbReference>
<accession>A0A4Q8CZX3</accession>
<dbReference type="Pfam" id="PF05050">
    <property type="entry name" value="Methyltransf_21"/>
    <property type="match status" value="1"/>
</dbReference>
<evidence type="ECO:0000313" key="3">
    <source>
        <dbReference type="Proteomes" id="UP000292298"/>
    </source>
</evidence>
<dbReference type="GO" id="GO:0008168">
    <property type="term" value="F:methyltransferase activity"/>
    <property type="evidence" value="ECO:0007669"/>
    <property type="project" value="UniProtKB-KW"/>
</dbReference>
<reference evidence="2 3" key="1">
    <citation type="submission" date="2019-02" db="EMBL/GenBank/DDBJ databases">
        <title>Genomic Encyclopedia of Type Strains, Phase IV (KMG-IV): sequencing the most valuable type-strain genomes for metagenomic binning, comparative biology and taxonomic classification.</title>
        <authorList>
            <person name="Goeker M."/>
        </authorList>
    </citation>
    <scope>NUCLEOTIDE SEQUENCE [LARGE SCALE GENOMIC DNA]</scope>
    <source>
        <strain evidence="2 3">DSM 21056</strain>
    </source>
</reference>
<dbReference type="SUPFAM" id="SSF53335">
    <property type="entry name" value="S-adenosyl-L-methionine-dependent methyltransferases"/>
    <property type="match status" value="1"/>
</dbReference>
<gene>
    <name evidence="2" type="ORF">EV698_0839</name>
</gene>
<sequence length="255" mass="28304">MNIRQMIGLGRSMFIYAAPWRQPALRRFYQPLIEPGRPVFDIGAHLGDRSQAFAALGAQVIALEPQPALRPFLAWRLRRYPDAVVLGDAVGATTGEARLALSDRHPTLASLDADWRASIGERNSSFADVEWEREVTVPLITLETLIARYGVPGFCKIDVEGAELAVLEGLEQALPALSFEYVAGREDQARACLDRLESLGDYRYNVTIGERRRMALSDWQTADALRDWLTDHAAAAGSGDIYARLIPGGARDRRR</sequence>
<dbReference type="InterPro" id="IPR029063">
    <property type="entry name" value="SAM-dependent_MTases_sf"/>
</dbReference>
<dbReference type="Proteomes" id="UP000292298">
    <property type="component" value="Unassembled WGS sequence"/>
</dbReference>
<dbReference type="PANTHER" id="PTHR34203:SF15">
    <property type="entry name" value="SLL1173 PROTEIN"/>
    <property type="match status" value="1"/>
</dbReference>
<keyword evidence="2" id="KW-0489">Methyltransferase</keyword>
<keyword evidence="3" id="KW-1185">Reference proteome</keyword>
<dbReference type="PANTHER" id="PTHR34203">
    <property type="entry name" value="METHYLTRANSFERASE, FKBM FAMILY PROTEIN"/>
    <property type="match status" value="1"/>
</dbReference>
<dbReference type="NCBIfam" id="TIGR01444">
    <property type="entry name" value="fkbM_fam"/>
    <property type="match status" value="1"/>
</dbReference>
<keyword evidence="2" id="KW-0808">Transferase</keyword>